<accession>A0A852W7N0</accession>
<evidence type="ECO:0000313" key="4">
    <source>
        <dbReference type="Proteomes" id="UP000232453"/>
    </source>
</evidence>
<gene>
    <name evidence="3" type="ORF">ATL51_0467</name>
    <name evidence="2" type="ORF">HDA37_005218</name>
</gene>
<organism evidence="2 5">
    <name type="scientific">Pseudonocardia alni</name>
    <name type="common">Amycolata alni</name>
    <dbReference type="NCBI Taxonomy" id="33907"/>
    <lineage>
        <taxon>Bacteria</taxon>
        <taxon>Bacillati</taxon>
        <taxon>Actinomycetota</taxon>
        <taxon>Actinomycetes</taxon>
        <taxon>Pseudonocardiales</taxon>
        <taxon>Pseudonocardiaceae</taxon>
        <taxon>Pseudonocardia</taxon>
    </lineage>
</organism>
<keyword evidence="1" id="KW-1133">Transmembrane helix</keyword>
<dbReference type="EMBL" id="JACCCZ010000001">
    <property type="protein sequence ID" value="NYG04933.1"/>
    <property type="molecule type" value="Genomic_DNA"/>
</dbReference>
<comment type="caution">
    <text evidence="2">The sequence shown here is derived from an EMBL/GenBank/DDBJ whole genome shotgun (WGS) entry which is preliminary data.</text>
</comment>
<dbReference type="AlphaFoldDB" id="A0A852W7N0"/>
<dbReference type="EMBL" id="PHUJ01000003">
    <property type="protein sequence ID" value="PKB28842.1"/>
    <property type="molecule type" value="Genomic_DNA"/>
</dbReference>
<reference evidence="2 5" key="1">
    <citation type="submission" date="2020-07" db="EMBL/GenBank/DDBJ databases">
        <title>Sequencing the genomes of 1000 actinobacteria strains.</title>
        <authorList>
            <person name="Klenk H.-P."/>
        </authorList>
    </citation>
    <scope>NUCLEOTIDE SEQUENCE [LARGE SCALE GENOMIC DNA]</scope>
    <source>
        <strain evidence="3 4">DSM 44104</strain>
        <strain evidence="2 5">DSM 44749</strain>
    </source>
</reference>
<sequence length="49" mass="4843">MPATTAATHRPAAPVLDGTALPGWVLLLITAGLAAAVVVIMVLSYSGLA</sequence>
<dbReference type="Proteomes" id="UP000232453">
    <property type="component" value="Unassembled WGS sequence"/>
</dbReference>
<dbReference type="RefSeq" id="WP_157818196.1">
    <property type="nucleotide sequence ID" value="NZ_BAAAJZ010000011.1"/>
</dbReference>
<dbReference type="Proteomes" id="UP000549695">
    <property type="component" value="Unassembled WGS sequence"/>
</dbReference>
<keyword evidence="1" id="KW-0472">Membrane</keyword>
<proteinExistence type="predicted"/>
<evidence type="ECO:0000256" key="1">
    <source>
        <dbReference type="SAM" id="Phobius"/>
    </source>
</evidence>
<dbReference type="GeneID" id="98054875"/>
<name>A0A852W7N0_PSEA5</name>
<feature type="transmembrane region" description="Helical" evidence="1">
    <location>
        <begin position="24"/>
        <end position="48"/>
    </location>
</feature>
<evidence type="ECO:0000313" key="2">
    <source>
        <dbReference type="EMBL" id="NYG04933.1"/>
    </source>
</evidence>
<keyword evidence="5" id="KW-1185">Reference proteome</keyword>
<evidence type="ECO:0000313" key="3">
    <source>
        <dbReference type="EMBL" id="PKB28842.1"/>
    </source>
</evidence>
<protein>
    <submittedName>
        <fullName evidence="2">Uncharacterized protein</fullName>
    </submittedName>
</protein>
<accession>A0AA44UJU1</accession>
<keyword evidence="1" id="KW-0812">Transmembrane</keyword>
<evidence type="ECO:0000313" key="5">
    <source>
        <dbReference type="Proteomes" id="UP000549695"/>
    </source>
</evidence>